<accession>A0AA38KJ26</accession>
<sequence>MASNTANVKKIGKENGLHNEERKIAGEIKWHRGRTEVDLGGSRPSIGGATVSGKESILCPNSLPRGDKSRVAAGFASRGFSGAANGMSDGGTFVHKIGDGKTDMGKPNPNPKIPSIVGAKLGASGKGRDFIKNIAGCVT</sequence>
<evidence type="ECO:0000313" key="3">
    <source>
        <dbReference type="Proteomes" id="UP000824469"/>
    </source>
</evidence>
<feature type="region of interest" description="Disordered" evidence="1">
    <location>
        <begin position="36"/>
        <end position="63"/>
    </location>
</feature>
<dbReference type="Proteomes" id="UP000824469">
    <property type="component" value="Unassembled WGS sequence"/>
</dbReference>
<organism evidence="2 3">
    <name type="scientific">Taxus chinensis</name>
    <name type="common">Chinese yew</name>
    <name type="synonym">Taxus wallichiana var. chinensis</name>
    <dbReference type="NCBI Taxonomy" id="29808"/>
    <lineage>
        <taxon>Eukaryota</taxon>
        <taxon>Viridiplantae</taxon>
        <taxon>Streptophyta</taxon>
        <taxon>Embryophyta</taxon>
        <taxon>Tracheophyta</taxon>
        <taxon>Spermatophyta</taxon>
        <taxon>Pinopsida</taxon>
        <taxon>Pinidae</taxon>
        <taxon>Conifers II</taxon>
        <taxon>Cupressales</taxon>
        <taxon>Taxaceae</taxon>
        <taxon>Taxus</taxon>
    </lineage>
</organism>
<dbReference type="AlphaFoldDB" id="A0AA38KJ26"/>
<proteinExistence type="predicted"/>
<keyword evidence="3" id="KW-1185">Reference proteome</keyword>
<name>A0AA38KJ26_TAXCH</name>
<gene>
    <name evidence="2" type="ORF">KI387_010290</name>
</gene>
<dbReference type="EMBL" id="JAHRHJ020000008">
    <property type="protein sequence ID" value="KAH9305886.1"/>
    <property type="molecule type" value="Genomic_DNA"/>
</dbReference>
<evidence type="ECO:0000313" key="2">
    <source>
        <dbReference type="EMBL" id="KAH9305886.1"/>
    </source>
</evidence>
<comment type="caution">
    <text evidence="2">The sequence shown here is derived from an EMBL/GenBank/DDBJ whole genome shotgun (WGS) entry which is preliminary data.</text>
</comment>
<protein>
    <submittedName>
        <fullName evidence="2">Uncharacterized protein</fullName>
    </submittedName>
</protein>
<evidence type="ECO:0000256" key="1">
    <source>
        <dbReference type="SAM" id="MobiDB-lite"/>
    </source>
</evidence>
<feature type="non-terminal residue" evidence="2">
    <location>
        <position position="139"/>
    </location>
</feature>
<reference evidence="2 3" key="1">
    <citation type="journal article" date="2021" name="Nat. Plants">
        <title>The Taxus genome provides insights into paclitaxel biosynthesis.</title>
        <authorList>
            <person name="Xiong X."/>
            <person name="Gou J."/>
            <person name="Liao Q."/>
            <person name="Li Y."/>
            <person name="Zhou Q."/>
            <person name="Bi G."/>
            <person name="Li C."/>
            <person name="Du R."/>
            <person name="Wang X."/>
            <person name="Sun T."/>
            <person name="Guo L."/>
            <person name="Liang H."/>
            <person name="Lu P."/>
            <person name="Wu Y."/>
            <person name="Zhang Z."/>
            <person name="Ro D.K."/>
            <person name="Shang Y."/>
            <person name="Huang S."/>
            <person name="Yan J."/>
        </authorList>
    </citation>
    <scope>NUCLEOTIDE SEQUENCE [LARGE SCALE GENOMIC DNA]</scope>
    <source>
        <strain evidence="2">Ta-2019</strain>
    </source>
</reference>